<organism evidence="2 3">
    <name type="scientific">Anaerobacillus alkaliphilus</name>
    <dbReference type="NCBI Taxonomy" id="1548597"/>
    <lineage>
        <taxon>Bacteria</taxon>
        <taxon>Bacillati</taxon>
        <taxon>Bacillota</taxon>
        <taxon>Bacilli</taxon>
        <taxon>Bacillales</taxon>
        <taxon>Bacillaceae</taxon>
        <taxon>Anaerobacillus</taxon>
    </lineage>
</organism>
<feature type="chain" id="PRO_5020276482" evidence="1">
    <location>
        <begin position="29"/>
        <end position="369"/>
    </location>
</feature>
<proteinExistence type="predicted"/>
<protein>
    <submittedName>
        <fullName evidence="2">Uncharacterized protein</fullName>
    </submittedName>
</protein>
<evidence type="ECO:0000313" key="3">
    <source>
        <dbReference type="Proteomes" id="UP000290649"/>
    </source>
</evidence>
<dbReference type="AlphaFoldDB" id="A0A4V1LG58"/>
<name>A0A4V1LG58_9BACI</name>
<dbReference type="RefSeq" id="WP_129079968.1">
    <property type="nucleotide sequence ID" value="NZ_QOUX01000046.1"/>
</dbReference>
<dbReference type="Proteomes" id="UP000290649">
    <property type="component" value="Unassembled WGS sequence"/>
</dbReference>
<evidence type="ECO:0000256" key="1">
    <source>
        <dbReference type="SAM" id="SignalP"/>
    </source>
</evidence>
<gene>
    <name evidence="2" type="ORF">DS745_20065</name>
</gene>
<reference evidence="2 3" key="1">
    <citation type="journal article" date="2019" name="Int. J. Syst. Evol. Microbiol.">
        <title>Anaerobacillus alkaliphilus sp. nov., a novel alkaliphilic and moderately halophilic bacterium.</title>
        <authorList>
            <person name="Borsodi A.K."/>
            <person name="Aszalos J.M."/>
            <person name="Bihari P."/>
            <person name="Nagy I."/>
            <person name="Schumann P."/>
            <person name="Sproer C."/>
            <person name="Kovacs A.L."/>
            <person name="Boka K."/>
            <person name="Dobosy P."/>
            <person name="Ovari M."/>
            <person name="Szili-Kovacs T."/>
            <person name="Toth E."/>
        </authorList>
    </citation>
    <scope>NUCLEOTIDE SEQUENCE [LARGE SCALE GENOMIC DNA]</scope>
    <source>
        <strain evidence="2 3">B16-10</strain>
    </source>
</reference>
<keyword evidence="1" id="KW-0732">Signal</keyword>
<accession>A0A4V1LG58</accession>
<comment type="caution">
    <text evidence="2">The sequence shown here is derived from an EMBL/GenBank/DDBJ whole genome shotgun (WGS) entry which is preliminary data.</text>
</comment>
<feature type="signal peptide" evidence="1">
    <location>
        <begin position="1"/>
        <end position="28"/>
    </location>
</feature>
<sequence length="369" mass="43391">MKKQIVKQVMIVASVFTIGFTSFTSTYATTLTNPNETKPEYLIQVEEKVTGTVEFIYGKELQLLDTNGKRYHVILSHYTKQEIEAMNIKEGSSITIEGTFISFEDLQDFSYYKIHLPEELTNDDFKKVETLYNLTIELDKQKKWDESMYVWESIHQILEPYYIAAWVPETFVDYFSHYGLKVDENDLTRLEAIYNEHVSLRKSGQVALSDEKMVEFHNILNKYYGDTTYTTPSFLEYMQGIEFEIESQDLLRLETFYNEANSAEANGEWELASEKWVNFHEVLKPYYLANFQAPSFEEFLSFQEFTLTEEDKLAIKPLYEQVVEFDKKGDWESSVTIWDQIHLGLQPYYEAMRPIYMNASQILIDGKSY</sequence>
<keyword evidence="3" id="KW-1185">Reference proteome</keyword>
<evidence type="ECO:0000313" key="2">
    <source>
        <dbReference type="EMBL" id="RXI98614.1"/>
    </source>
</evidence>
<dbReference type="OrthoDB" id="2728675at2"/>
<dbReference type="EMBL" id="QOUX01000046">
    <property type="protein sequence ID" value="RXI98614.1"/>
    <property type="molecule type" value="Genomic_DNA"/>
</dbReference>